<dbReference type="EMBL" id="JADBEM010000001">
    <property type="protein sequence ID" value="MBE1610104.1"/>
    <property type="molecule type" value="Genomic_DNA"/>
</dbReference>
<dbReference type="AlphaFoldDB" id="A0A927N0V9"/>
<name>A0A927N0V9_9ACTN</name>
<protein>
    <submittedName>
        <fullName evidence="1">Uncharacterized protein</fullName>
    </submittedName>
</protein>
<gene>
    <name evidence="1" type="ORF">HEB94_006952</name>
</gene>
<accession>A0A927N0V9</accession>
<organism evidence="1 2">
    <name type="scientific">Actinopolymorpha pittospori</name>
    <dbReference type="NCBI Taxonomy" id="648752"/>
    <lineage>
        <taxon>Bacteria</taxon>
        <taxon>Bacillati</taxon>
        <taxon>Actinomycetota</taxon>
        <taxon>Actinomycetes</taxon>
        <taxon>Propionibacteriales</taxon>
        <taxon>Actinopolymorphaceae</taxon>
        <taxon>Actinopolymorpha</taxon>
    </lineage>
</organism>
<reference evidence="1" key="1">
    <citation type="submission" date="2020-10" db="EMBL/GenBank/DDBJ databases">
        <title>Sequencing the genomes of 1000 actinobacteria strains.</title>
        <authorList>
            <person name="Klenk H.-P."/>
        </authorList>
    </citation>
    <scope>NUCLEOTIDE SEQUENCE</scope>
    <source>
        <strain evidence="1">DSM 45354</strain>
    </source>
</reference>
<proteinExistence type="predicted"/>
<evidence type="ECO:0000313" key="2">
    <source>
        <dbReference type="Proteomes" id="UP000638648"/>
    </source>
</evidence>
<dbReference type="RefSeq" id="WP_192753525.1">
    <property type="nucleotide sequence ID" value="NZ_BAABJL010000131.1"/>
</dbReference>
<evidence type="ECO:0000313" key="1">
    <source>
        <dbReference type="EMBL" id="MBE1610104.1"/>
    </source>
</evidence>
<keyword evidence="2" id="KW-1185">Reference proteome</keyword>
<sequence>MATKTQRLAALLPEVYAARYGDGTLHHLLDAVGAELTRADAAVKRLLSSHWIDYAEGQGLDGLAATFGERRRILRDGNAETDEALRQRLKSLVARFTGGGTVEAVKGAVRSALGLPFDLRDLPLPPTAGGLRDAIAALVDLTEFAPDPTRMRAPASEGKEEGDLWRLDLDVDLPSVGTDQPVVQLRATRGVARNISVEVAGTGEGVRAHPQLALQTGETLVLETDTQGGFFARVLGADGQRSVGHLFLAWDGTSPPTVPEVPTGTSTWIFRAGSGFAADQWSAFDEDTFDLPAFEAELSWTRYQPLTFDLTVPYFLKDAVQRLCDDYGYTGPVFAYEGLPLTRIQEVVDATRAAGVRGRVNFSLNLPVDGADRHETSEELAGVVLARSTEDTKLSEALSVGSINALILSHDQEESLRIGGTFDISTFDDSHQVFLD</sequence>
<comment type="caution">
    <text evidence="1">The sequence shown here is derived from an EMBL/GenBank/DDBJ whole genome shotgun (WGS) entry which is preliminary data.</text>
</comment>
<dbReference type="Proteomes" id="UP000638648">
    <property type="component" value="Unassembled WGS sequence"/>
</dbReference>